<keyword evidence="1" id="KW-1133">Transmembrane helix</keyword>
<keyword evidence="1" id="KW-0472">Membrane</keyword>
<dbReference type="EMBL" id="KX711616">
    <property type="protein sequence ID" value="APB62351.1"/>
    <property type="molecule type" value="Genomic_DNA"/>
</dbReference>
<dbReference type="AlphaFoldDB" id="A0A1J0AKT6"/>
<accession>A0A1J0AKT6</accession>
<geneLocation type="plasmid" evidence="2">
    <name>pBS72</name>
</geneLocation>
<name>A0A1J0AKT6_BACIU</name>
<keyword evidence="2" id="KW-0614">Plasmid</keyword>
<evidence type="ECO:0000313" key="2">
    <source>
        <dbReference type="EMBL" id="APB62351.1"/>
    </source>
</evidence>
<sequence length="41" mass="4528">MKYKEEARQMDKDTINLLIVSNGATATILIGIFTAIITAMK</sequence>
<feature type="transmembrane region" description="Helical" evidence="1">
    <location>
        <begin position="15"/>
        <end position="39"/>
    </location>
</feature>
<reference evidence="2" key="2">
    <citation type="journal article" date="2003" name="Plasmid">
        <title>Bacillus subtilis soil isolates: plasmid replicon analysis and construction of a new theta-replicating vector.</title>
        <authorList>
            <person name="Titok M.A."/>
            <person name="Chapuis J."/>
            <person name="Selezneva Y.V."/>
            <person name="Lagodich A.V."/>
            <person name="Prokulevich V.A."/>
            <person name="Ehrlich S.D."/>
            <person name="Janniere L."/>
        </authorList>
    </citation>
    <scope>NUCLEOTIDE SEQUENCE</scope>
    <source>
        <strain evidence="2">72</strain>
        <plasmid evidence="2">pBS72</plasmid>
    </source>
</reference>
<proteinExistence type="predicted"/>
<reference evidence="2" key="1">
    <citation type="journal article" date="2002" name="Mikrobiologiia">
        <title>Soil strain of Bacillus subtilis harboring a large plasmid that mediates high-frequency conjugal mobilization.</title>
        <authorList>
            <person name="Lotareva O.V."/>
            <person name="Poluektova E.U."/>
            <person name="Titok M.A."/>
            <person name="Prozorov A.A."/>
        </authorList>
    </citation>
    <scope>NUCLEOTIDE SEQUENCE</scope>
    <source>
        <strain evidence="2">72</strain>
        <plasmid evidence="2">pBS72</plasmid>
    </source>
</reference>
<reference evidence="2" key="5">
    <citation type="submission" date="2016-08" db="EMBL/GenBank/DDBJ databases">
        <authorList>
            <person name="Satsunkevich N.E."/>
            <person name="Valentovich L.N."/>
            <person name="Kolomiets E.I."/>
            <person name="Titok M.A."/>
        </authorList>
    </citation>
    <scope>NUCLEOTIDE SEQUENCE</scope>
    <source>
        <strain evidence="2">72</strain>
        <plasmid evidence="2">pBS72</plasmid>
    </source>
</reference>
<gene>
    <name evidence="2" type="ORF">pBS72_0820</name>
</gene>
<protein>
    <submittedName>
        <fullName evidence="2">Uncharacterized protein</fullName>
    </submittedName>
</protein>
<organism evidence="2">
    <name type="scientific">Bacillus subtilis</name>
    <dbReference type="NCBI Taxonomy" id="1423"/>
    <lineage>
        <taxon>Bacteria</taxon>
        <taxon>Bacillati</taxon>
        <taxon>Bacillota</taxon>
        <taxon>Bacilli</taxon>
        <taxon>Bacillales</taxon>
        <taxon>Bacillaceae</taxon>
        <taxon>Bacillus</taxon>
    </lineage>
</organism>
<keyword evidence="1" id="KW-0812">Transmembrane</keyword>
<reference evidence="2" key="3">
    <citation type="journal article" date="2004" name="Mol. Biol. (Mosk.)">
        <title>The replication system of plasmids from Bacillus subtilis environmental isolates.</title>
        <authorList>
            <person name="Lagodich A.V."/>
            <person name="Shtaniuk Iu.V."/>
            <person name="Prozorov A.A."/>
            <person name="Titok M.A."/>
        </authorList>
    </citation>
    <scope>NUCLEOTIDE SEQUENCE</scope>
    <source>
        <strain evidence="2">72</strain>
        <plasmid evidence="2">pBS72</plasmid>
    </source>
</reference>
<reference evidence="2" key="4">
    <citation type="journal article" date="2006" name="Microbiology">
        <title>The replicative polymerases PolC and DnaE are required for theta replication of the Bacillus subtilis plasmid pBS72.</title>
        <authorList>
            <person name="Titok M."/>
            <person name="Suski C."/>
            <person name="Dalmais B."/>
            <person name="Ehrlich S.D."/>
            <person name="Janniere L."/>
        </authorList>
    </citation>
    <scope>NUCLEOTIDE SEQUENCE</scope>
    <source>
        <strain evidence="2">72</strain>
        <plasmid evidence="2">pBS72</plasmid>
    </source>
</reference>
<evidence type="ECO:0000256" key="1">
    <source>
        <dbReference type="SAM" id="Phobius"/>
    </source>
</evidence>